<dbReference type="InterPro" id="IPR023996">
    <property type="entry name" value="TonB-dep_OMP_SusC/RagA"/>
</dbReference>
<accession>A0A372NXQ0</accession>
<dbReference type="SUPFAM" id="SSF49464">
    <property type="entry name" value="Carboxypeptidase regulatory domain-like"/>
    <property type="match status" value="1"/>
</dbReference>
<dbReference type="EMBL" id="QWDC01000001">
    <property type="protein sequence ID" value="RFZ94898.1"/>
    <property type="molecule type" value="Genomic_DNA"/>
</dbReference>
<feature type="domain" description="TonB-dependent receptor plug" evidence="1">
    <location>
        <begin position="181"/>
        <end position="263"/>
    </location>
</feature>
<dbReference type="Pfam" id="PF07715">
    <property type="entry name" value="Plug"/>
    <property type="match status" value="1"/>
</dbReference>
<protein>
    <submittedName>
        <fullName evidence="2">SusC/RagA family TonB-linked outer membrane protein</fullName>
    </submittedName>
</protein>
<dbReference type="InterPro" id="IPR012910">
    <property type="entry name" value="Plug_dom"/>
</dbReference>
<dbReference type="InterPro" id="IPR008969">
    <property type="entry name" value="CarboxyPept-like_regulatory"/>
</dbReference>
<dbReference type="AlphaFoldDB" id="A0A372NXQ0"/>
<dbReference type="Gene3D" id="2.60.40.1120">
    <property type="entry name" value="Carboxypeptidase-like, regulatory domain"/>
    <property type="match status" value="1"/>
</dbReference>
<reference evidence="2 3" key="1">
    <citation type="submission" date="2018-08" db="EMBL/GenBank/DDBJ databases">
        <title>Mucilaginibacter sp. MYSH2.</title>
        <authorList>
            <person name="Seo T."/>
        </authorList>
    </citation>
    <scope>NUCLEOTIDE SEQUENCE [LARGE SCALE GENOMIC DNA]</scope>
    <source>
        <strain evidence="2 3">MYSH2</strain>
    </source>
</reference>
<organism evidence="2 3">
    <name type="scientific">Mucilaginibacter conchicola</name>
    <dbReference type="NCBI Taxonomy" id="2303333"/>
    <lineage>
        <taxon>Bacteria</taxon>
        <taxon>Pseudomonadati</taxon>
        <taxon>Bacteroidota</taxon>
        <taxon>Sphingobacteriia</taxon>
        <taxon>Sphingobacteriales</taxon>
        <taxon>Sphingobacteriaceae</taxon>
        <taxon>Mucilaginibacter</taxon>
    </lineage>
</organism>
<gene>
    <name evidence="2" type="ORF">D0C36_05025</name>
</gene>
<keyword evidence="3" id="KW-1185">Reference proteome</keyword>
<comment type="caution">
    <text evidence="2">The sequence shown here is derived from an EMBL/GenBank/DDBJ whole genome shotgun (WGS) entry which is preliminary data.</text>
</comment>
<dbReference type="Proteomes" id="UP000264217">
    <property type="component" value="Unassembled WGS sequence"/>
</dbReference>
<sequence length="1050" mass="115673">MSALQLLNLNLMQLRYVIKSILMPVIISVTAVGVARAQTARAVHGTVFNQYNVPIKGIKVVVVKTNDTVSTDTKGFFSINAKQGATLSFKGPGYNVAQYKVGQKDSVGIQLSEQFLKQPQSIDVLYNNVKAEDNLAAISTIYTNQLTTTPASLYTFALPGQLAGLYVRQRTGFPNPQAATPTNAAFLFNYVGKHNINAEDNNGQFDVQVRGAVNPFNAPQAPITIIDGVQREISSIDPETIESVSVLKDGLSTILLGINSSNSVLLITTKKAQQGRTLLSFSAQYGIQQSLGLPTPISAYQYAYLANEALQNDNKSPIYTTADFEAYRNHSDPIGHPDVNWFNTLIRKNAPMRNYKLNITGGNNIARYSISLNYFNQGGMWKTDPSLSYNTNNNLSRYTLNSDINISAAKNLDIDLQLFGRVQTITYPGQGGTTFPMLLERLYGTPSNAYPIYNLNGSFAGRNIDYFSNNLLAMSQYSGYTNTQNHDILTNVDLKYDMGSTLKGLSLRGKGNFAINSQNFIDRSLQNAVYQYSQVDGSYTAFGNPRTQSNSFNNVSNSRYAYAQAAVAYDNSFGKNNINAMLFYDYRSVVLTYDLPRLLQNRALQLSYNYDNKYYITGTVNNSGDDRYAPGHRFGWYYAGGLGWQMGRESFIKDNLPWINSWKWRASYGNTGNGNVDWTGYFAYRSTYDSGSGNAYPQGTGYVNGGGYGEVNGVINPNVNPERAHKINFGTDISLFDNKLAITADYYNNKYYGLLRSRGASNQLLGSNYPVENLGINRMTGGELTVTHQSHVGDFNYFVTGNASIVSAKAEYFDELKQVYPWMVRTGKPITAIYGYTALGLFQTQQEAASSPTTAGYTPQAGDIKYKDLNGDGVIDQYDISAIGGLKPLVYYGLNFGFNYKGFNMSVLLQGVGNNQINYSQIDVTQGFNGKGGLGGPPYGQAYTSILNRWTPETAATATSPRLTAGFNQNNSAASSYYVHSGNYIRLKNAEVGYTLPRSITSKFNVSNLRFFVNGENLVTLSGYKGIDPEVFGQVYPIQRVFNAGVSVKL</sequence>
<dbReference type="Gene3D" id="2.170.130.10">
    <property type="entry name" value="TonB-dependent receptor, plug domain"/>
    <property type="match status" value="1"/>
</dbReference>
<evidence type="ECO:0000313" key="2">
    <source>
        <dbReference type="EMBL" id="RFZ94898.1"/>
    </source>
</evidence>
<dbReference type="InterPro" id="IPR037066">
    <property type="entry name" value="Plug_dom_sf"/>
</dbReference>
<dbReference type="SUPFAM" id="SSF56935">
    <property type="entry name" value="Porins"/>
    <property type="match status" value="1"/>
</dbReference>
<dbReference type="NCBIfam" id="TIGR04056">
    <property type="entry name" value="OMP_RagA_SusC"/>
    <property type="match status" value="1"/>
</dbReference>
<evidence type="ECO:0000259" key="1">
    <source>
        <dbReference type="Pfam" id="PF07715"/>
    </source>
</evidence>
<evidence type="ECO:0000313" key="3">
    <source>
        <dbReference type="Proteomes" id="UP000264217"/>
    </source>
</evidence>
<proteinExistence type="predicted"/>
<name>A0A372NXQ0_9SPHI</name>